<evidence type="ECO:0000313" key="2">
    <source>
        <dbReference type="EMBL" id="PTQ26722.1"/>
    </source>
</evidence>
<proteinExistence type="predicted"/>
<name>A0A2R6VYN3_MARPO</name>
<sequence length="123" mass="13873">MQRRKFAKYGTKPRKLIPGLKVIDEEGGIQESGTPYKTSRYSELVQCGSLEECGRQNLRKGVVAWVVFGVFAVPALLLLTPFLVLLGLIWGAIVTVLVVWGSFMYIFFRLLLHLVKKFPATEK</sequence>
<keyword evidence="3" id="KW-1185">Reference proteome</keyword>
<gene>
    <name evidence="2" type="ORF">MARPO_0524s0003</name>
</gene>
<dbReference type="AlphaFoldDB" id="A0A2R6VYN3"/>
<keyword evidence="1" id="KW-0472">Membrane</keyword>
<dbReference type="Gramene" id="Mp7g02970.1">
    <property type="protein sequence ID" value="Mp7g02970.1.cds1"/>
    <property type="gene ID" value="Mp7g02970"/>
</dbReference>
<feature type="transmembrane region" description="Helical" evidence="1">
    <location>
        <begin position="88"/>
        <end position="108"/>
    </location>
</feature>
<keyword evidence="1" id="KW-0812">Transmembrane</keyword>
<evidence type="ECO:0000256" key="1">
    <source>
        <dbReference type="SAM" id="Phobius"/>
    </source>
</evidence>
<evidence type="ECO:0000313" key="3">
    <source>
        <dbReference type="Proteomes" id="UP000244005"/>
    </source>
</evidence>
<dbReference type="EMBL" id="KZ773137">
    <property type="protein sequence ID" value="PTQ26722.1"/>
    <property type="molecule type" value="Genomic_DNA"/>
</dbReference>
<dbReference type="Proteomes" id="UP000244005">
    <property type="component" value="Unassembled WGS sequence"/>
</dbReference>
<accession>A0A2R6VYN3</accession>
<protein>
    <submittedName>
        <fullName evidence="2">Uncharacterized protein</fullName>
    </submittedName>
</protein>
<reference evidence="3" key="1">
    <citation type="journal article" date="2017" name="Cell">
        <title>Insights into land plant evolution garnered from the Marchantia polymorpha genome.</title>
        <authorList>
            <person name="Bowman J.L."/>
            <person name="Kohchi T."/>
            <person name="Yamato K.T."/>
            <person name="Jenkins J."/>
            <person name="Shu S."/>
            <person name="Ishizaki K."/>
            <person name="Yamaoka S."/>
            <person name="Nishihama R."/>
            <person name="Nakamura Y."/>
            <person name="Berger F."/>
            <person name="Adam C."/>
            <person name="Aki S.S."/>
            <person name="Althoff F."/>
            <person name="Araki T."/>
            <person name="Arteaga-Vazquez M.A."/>
            <person name="Balasubrmanian S."/>
            <person name="Barry K."/>
            <person name="Bauer D."/>
            <person name="Boehm C.R."/>
            <person name="Briginshaw L."/>
            <person name="Caballero-Perez J."/>
            <person name="Catarino B."/>
            <person name="Chen F."/>
            <person name="Chiyoda S."/>
            <person name="Chovatia M."/>
            <person name="Davies K.M."/>
            <person name="Delmans M."/>
            <person name="Demura T."/>
            <person name="Dierschke T."/>
            <person name="Dolan L."/>
            <person name="Dorantes-Acosta A.E."/>
            <person name="Eklund D.M."/>
            <person name="Florent S.N."/>
            <person name="Flores-Sandoval E."/>
            <person name="Fujiyama A."/>
            <person name="Fukuzawa H."/>
            <person name="Galik B."/>
            <person name="Grimanelli D."/>
            <person name="Grimwood J."/>
            <person name="Grossniklaus U."/>
            <person name="Hamada T."/>
            <person name="Haseloff J."/>
            <person name="Hetherington A.J."/>
            <person name="Higo A."/>
            <person name="Hirakawa Y."/>
            <person name="Hundley H.N."/>
            <person name="Ikeda Y."/>
            <person name="Inoue K."/>
            <person name="Inoue S.I."/>
            <person name="Ishida S."/>
            <person name="Jia Q."/>
            <person name="Kakita M."/>
            <person name="Kanazawa T."/>
            <person name="Kawai Y."/>
            <person name="Kawashima T."/>
            <person name="Kennedy M."/>
            <person name="Kinose K."/>
            <person name="Kinoshita T."/>
            <person name="Kohara Y."/>
            <person name="Koide E."/>
            <person name="Komatsu K."/>
            <person name="Kopischke S."/>
            <person name="Kubo M."/>
            <person name="Kyozuka J."/>
            <person name="Lagercrantz U."/>
            <person name="Lin S.S."/>
            <person name="Lindquist E."/>
            <person name="Lipzen A.M."/>
            <person name="Lu C.W."/>
            <person name="De Luna E."/>
            <person name="Martienssen R.A."/>
            <person name="Minamino N."/>
            <person name="Mizutani M."/>
            <person name="Mizutani M."/>
            <person name="Mochizuki N."/>
            <person name="Monte I."/>
            <person name="Mosher R."/>
            <person name="Nagasaki H."/>
            <person name="Nakagami H."/>
            <person name="Naramoto S."/>
            <person name="Nishitani K."/>
            <person name="Ohtani M."/>
            <person name="Okamoto T."/>
            <person name="Okumura M."/>
            <person name="Phillips J."/>
            <person name="Pollak B."/>
            <person name="Reinders A."/>
            <person name="Rovekamp M."/>
            <person name="Sano R."/>
            <person name="Sawa S."/>
            <person name="Schmid M.W."/>
            <person name="Shirakawa M."/>
            <person name="Solano R."/>
            <person name="Spunde A."/>
            <person name="Suetsugu N."/>
            <person name="Sugano S."/>
            <person name="Sugiyama A."/>
            <person name="Sun R."/>
            <person name="Suzuki Y."/>
            <person name="Takenaka M."/>
            <person name="Takezawa D."/>
            <person name="Tomogane H."/>
            <person name="Tsuzuki M."/>
            <person name="Ueda T."/>
            <person name="Umeda M."/>
            <person name="Ward J.M."/>
            <person name="Watanabe Y."/>
            <person name="Yazaki K."/>
            <person name="Yokoyama R."/>
            <person name="Yoshitake Y."/>
            <person name="Yotsui I."/>
            <person name="Zachgo S."/>
            <person name="Schmutz J."/>
        </authorList>
    </citation>
    <scope>NUCLEOTIDE SEQUENCE [LARGE SCALE GENOMIC DNA]</scope>
    <source>
        <strain evidence="3">Tak-1</strain>
    </source>
</reference>
<keyword evidence="1" id="KW-1133">Transmembrane helix</keyword>
<feature type="transmembrane region" description="Helical" evidence="1">
    <location>
        <begin position="62"/>
        <end position="82"/>
    </location>
</feature>
<organism evidence="2 3">
    <name type="scientific">Marchantia polymorpha</name>
    <name type="common">Common liverwort</name>
    <name type="synonym">Marchantia aquatica</name>
    <dbReference type="NCBI Taxonomy" id="3197"/>
    <lineage>
        <taxon>Eukaryota</taxon>
        <taxon>Viridiplantae</taxon>
        <taxon>Streptophyta</taxon>
        <taxon>Embryophyta</taxon>
        <taxon>Marchantiophyta</taxon>
        <taxon>Marchantiopsida</taxon>
        <taxon>Marchantiidae</taxon>
        <taxon>Marchantiales</taxon>
        <taxon>Marchantiaceae</taxon>
        <taxon>Marchantia</taxon>
    </lineage>
</organism>